<dbReference type="GeneID" id="302997934"/>
<dbReference type="InterPro" id="IPR025295">
    <property type="entry name" value="eCIS_core_dom"/>
</dbReference>
<keyword evidence="3" id="KW-1185">Reference proteome</keyword>
<sequence>MECNSSTKKIFSFVTKAGERRKTRKSSTPSQIIPLDEQTKNDFELRHDTKLKDTMIYLDPDYKFILSPALLGFAVENRIHIRKSKYNPGSTETDQIVEHELTHVQQYSEGRINESVDELEMEANFNETLHLHNGEEVRYVEYAPGKYWETTEKEYKIFLNKVATEFEHNVESNLRSMANAEQLRYLLSLQEWAQDMFDEPFSLRRW</sequence>
<name>F2NX71_TRES6</name>
<evidence type="ECO:0000313" key="3">
    <source>
        <dbReference type="Proteomes" id="UP000006852"/>
    </source>
</evidence>
<dbReference type="HOGENOM" id="CLU_1337024_0_0_12"/>
<dbReference type="RefSeq" id="WP_013700982.1">
    <property type="nucleotide sequence ID" value="NC_015385.1"/>
</dbReference>
<dbReference type="AlphaFoldDB" id="F2NX71"/>
<proteinExistence type="predicted"/>
<dbReference type="Pfam" id="PF13699">
    <property type="entry name" value="eCIS_core"/>
    <property type="match status" value="1"/>
</dbReference>
<gene>
    <name evidence="2" type="ordered locus">Tresu_0749</name>
</gene>
<protein>
    <recommendedName>
        <fullName evidence="1">eCIS core domain-containing protein</fullName>
    </recommendedName>
</protein>
<reference evidence="2 3" key="1">
    <citation type="journal article" date="2011" name="Stand. Genomic Sci.">
        <title>Complete genome sequence of Treponema succinifaciens type strain (6091).</title>
        <authorList>
            <person name="Han C."/>
            <person name="Gronow S."/>
            <person name="Teshima H."/>
            <person name="Lapidus A."/>
            <person name="Nolan M."/>
            <person name="Lucas S."/>
            <person name="Hammon N."/>
            <person name="Deshpande S."/>
            <person name="Cheng J.F."/>
            <person name="Zeytun A."/>
            <person name="Tapia R."/>
            <person name="Goodwin L."/>
            <person name="Pitluck S."/>
            <person name="Liolios K."/>
            <person name="Pagani I."/>
            <person name="Ivanova N."/>
            <person name="Mavromatis K."/>
            <person name="Mikhailova N."/>
            <person name="Huntemann M."/>
            <person name="Pati A."/>
            <person name="Chen A."/>
            <person name="Palaniappan K."/>
            <person name="Land M."/>
            <person name="Hauser L."/>
            <person name="Brambilla E.M."/>
            <person name="Rohde M."/>
            <person name="Goker M."/>
            <person name="Woyke T."/>
            <person name="Bristow J."/>
            <person name="Eisen J.A."/>
            <person name="Markowitz V."/>
            <person name="Hugenholtz P."/>
            <person name="Kyrpides N.C."/>
            <person name="Klenk H.P."/>
            <person name="Detter J.C."/>
        </authorList>
    </citation>
    <scope>NUCLEOTIDE SEQUENCE [LARGE SCALE GENOMIC DNA]</scope>
    <source>
        <strain evidence="3">ATCC 33096 / DSM 2489 / 6091</strain>
    </source>
</reference>
<accession>F2NX71</accession>
<dbReference type="KEGG" id="tsu:Tresu_0749"/>
<feature type="domain" description="eCIS core" evidence="1">
    <location>
        <begin position="34"/>
        <end position="110"/>
    </location>
</feature>
<dbReference type="Proteomes" id="UP000006852">
    <property type="component" value="Chromosome"/>
</dbReference>
<evidence type="ECO:0000259" key="1">
    <source>
        <dbReference type="Pfam" id="PF13699"/>
    </source>
</evidence>
<evidence type="ECO:0000313" key="2">
    <source>
        <dbReference type="EMBL" id="AEB13684.1"/>
    </source>
</evidence>
<dbReference type="STRING" id="869209.Tresu_0749"/>
<organism evidence="2 3">
    <name type="scientific">Treponema succinifaciens (strain ATCC 33096 / DSM 2489 / 6091)</name>
    <dbReference type="NCBI Taxonomy" id="869209"/>
    <lineage>
        <taxon>Bacteria</taxon>
        <taxon>Pseudomonadati</taxon>
        <taxon>Spirochaetota</taxon>
        <taxon>Spirochaetia</taxon>
        <taxon>Spirochaetales</taxon>
        <taxon>Treponemataceae</taxon>
        <taxon>Treponema</taxon>
    </lineage>
</organism>
<dbReference type="EMBL" id="CP002631">
    <property type="protein sequence ID" value="AEB13684.1"/>
    <property type="molecule type" value="Genomic_DNA"/>
</dbReference>
<reference evidence="3" key="2">
    <citation type="submission" date="2011-04" db="EMBL/GenBank/DDBJ databases">
        <title>The complete genome of chromosome of Treponema succinifaciens DSM 2489.</title>
        <authorList>
            <person name="Lucas S."/>
            <person name="Copeland A."/>
            <person name="Lapidus A."/>
            <person name="Bruce D."/>
            <person name="Goodwin L."/>
            <person name="Pitluck S."/>
            <person name="Peters L."/>
            <person name="Kyrpides N."/>
            <person name="Mavromatis K."/>
            <person name="Ivanova N."/>
            <person name="Ovchinnikova G."/>
            <person name="Teshima H."/>
            <person name="Detter J.C."/>
            <person name="Tapia R."/>
            <person name="Han C."/>
            <person name="Land M."/>
            <person name="Hauser L."/>
            <person name="Markowitz V."/>
            <person name="Cheng J.-F."/>
            <person name="Hugenholtz P."/>
            <person name="Woyke T."/>
            <person name="Wu D."/>
            <person name="Gronow S."/>
            <person name="Wellnitz S."/>
            <person name="Brambilla E."/>
            <person name="Klenk H.-P."/>
            <person name="Eisen J.A."/>
        </authorList>
    </citation>
    <scope>NUCLEOTIDE SEQUENCE [LARGE SCALE GENOMIC DNA]</scope>
    <source>
        <strain evidence="3">ATCC 33096 / DSM 2489 / 6091</strain>
    </source>
</reference>